<keyword evidence="3" id="KW-1185">Reference proteome</keyword>
<proteinExistence type="predicted"/>
<evidence type="ECO:0000313" key="2">
    <source>
        <dbReference type="EMBL" id="KAH8691475.1"/>
    </source>
</evidence>
<dbReference type="EMBL" id="JAJTJA010000012">
    <property type="protein sequence ID" value="KAH8691475.1"/>
    <property type="molecule type" value="Genomic_DNA"/>
</dbReference>
<sequence length="1635" mass="186430">MIPAALQLQALFESPHNLAQNLRILVDNDPSMKNLTFINSCLLDQIHTEAIPSHIFRTWLFLASRHSYHLIPAALQDPSRGVRWAGIRVARDRLFCGPHWKVHGWDLLGGAEGIKDILDGLPSAEVKHLVNAICYHCGSCDRQMVMGCIDELLTLVENTNAWTERSLSYHASLLYAYCPAQKVTDYLRSQTSIPLTTFKHLSRFHITLLRNIAVGATEMASDVRKSVIRLCRNPLLHSQEEYIPNRFNEIHTGTPPGLIFGMDLLLAVGKEPGLQSDYELHDWIQSILRLAIRKSQPFQSILFVLNSSLELCQSRGTSRWLSQYLSKNIIQLWSIAKFGGVGSHANTSRELWHSRFRTANKSSLEQCLIQQVLKVEDDNLIIHPRGAQFTKTVAKLLSLVHMKGRLELLQLLCQHSPTLKLDLTAWPPSEKERQFIPVWDYEILRILPLDSSKLLFKRSLHIYRCEEFLPSSDFNPQSSWALSWEEQSLLWVRWECSAIKKNGGFPVTLKVIDKMKQKATRAREATGRLYWANKVIKVALETQSLDIFNDVVKWCKRFLRDPLVFPDLIDRILSNGSHILSCQADLQSITKASNPHLLRLVQIANGILMDILEISLLLLREPWARILVRRLTQRIPGLLSTIIRDRIDIVKYSRHLDSITEPEIIEIFLDPLIPILIHYEREVNAEGQKEICWSGPSRLTVLLSCSSLPSPGELSFMDRLAKSRDEFWEQHRTRVNPEVLDLGAGWPRGLPIQHLVDDKLLLFYAMERPSEAPYLSSRVNEVLFTSLDTIMTTIPENTGPIDCFVDSLWFAISALVVKGEPAEKVHHILRIWEYYSSKLQPHSLYLKLFQDWLFKKVQAGEMKGAAHLIRPPSSVEPTFRRIPKGPEVIEWDPQAGDDKTVQVASGNANEKPIEVPYTILNCRMEGEIPANTRSITIHPQPILEPPSLWSFANSRGASTDLTDSIVLSALLFLDTFTKGARILRTKFPDVEHPRYTPIYLADEFITRETNANSGGTLSKPLTALRKCVNRVPSQILRDLIWSFLDTLKEEPDSPMYSRLLFCTSDLIQILLSTEKPQLAVDVVLRIWKEFAGESSWHRKISLVKIGRVLSPKQAGELITRFSEHVCEGLKAQQQQGGDKVFIKVTTAKMLAQVLAQADFLPQSTRMDLLQNMLDVSQHIDIRREIAASILALVSISDSDEPYKAFASIALSAAGPNERSKTTEEDWNAVESNGGPLPFVAPGSEHPILDVVVSTAATQIPQKLRSHYVRKVLLPLLEESTRQHTRWMAAIVSRIGLSISDLGITELEIGPFSLCLIDTILWQWTEYLPNTYLKHHHRGWALSYLHGASFSRINEKLISTPDTTLQDINIQEHWNMFLKSQRSRPVLYPLHRLLVPTLSRSLNDFNAEMVIEDFIFRTQAIARNPVQYVDSLDKYKVHPGYTLELLWDLRKSRMVGSLEGPVLRAKNYDKTTEVMRRIIAFSKKVRQEGWSTELAVGYPVTLPTTFEHEILMMPSPLYNATASEFNTAVEIFILLIIELIRKYATDSVLLLRFDALQLIMKEVTIQNMAACALRLGCIKDEPRNDVEIFVRIKLARDLLRSLRENNKVLDKNILDMIEEWKRSDIELVRQIGWECE</sequence>
<accession>A0AAD4PTW5</accession>
<evidence type="ECO:0000313" key="3">
    <source>
        <dbReference type="Proteomes" id="UP001201262"/>
    </source>
</evidence>
<keyword evidence="1" id="KW-0175">Coiled coil</keyword>
<comment type="caution">
    <text evidence="2">The sequence shown here is derived from an EMBL/GenBank/DDBJ whole genome shotgun (WGS) entry which is preliminary data.</text>
</comment>
<organism evidence="2 3">
    <name type="scientific">Talaromyces proteolyticus</name>
    <dbReference type="NCBI Taxonomy" id="1131652"/>
    <lineage>
        <taxon>Eukaryota</taxon>
        <taxon>Fungi</taxon>
        <taxon>Dikarya</taxon>
        <taxon>Ascomycota</taxon>
        <taxon>Pezizomycotina</taxon>
        <taxon>Eurotiomycetes</taxon>
        <taxon>Eurotiomycetidae</taxon>
        <taxon>Eurotiales</taxon>
        <taxon>Trichocomaceae</taxon>
        <taxon>Talaromyces</taxon>
        <taxon>Talaromyces sect. Bacilispori</taxon>
    </lineage>
</organism>
<name>A0AAD4PTW5_9EURO</name>
<dbReference type="Proteomes" id="UP001201262">
    <property type="component" value="Unassembled WGS sequence"/>
</dbReference>
<protein>
    <submittedName>
        <fullName evidence="2">Uncharacterized protein</fullName>
    </submittedName>
</protein>
<reference evidence="2" key="1">
    <citation type="submission" date="2021-12" db="EMBL/GenBank/DDBJ databases">
        <title>Convergent genome expansion in fungi linked to evolution of root-endophyte symbiosis.</title>
        <authorList>
            <consortium name="DOE Joint Genome Institute"/>
            <person name="Ke Y.-H."/>
            <person name="Bonito G."/>
            <person name="Liao H.-L."/>
            <person name="Looney B."/>
            <person name="Rojas-Flechas A."/>
            <person name="Nash J."/>
            <person name="Hameed K."/>
            <person name="Schadt C."/>
            <person name="Martin F."/>
            <person name="Crous P.W."/>
            <person name="Miettinen O."/>
            <person name="Magnuson J.K."/>
            <person name="Labbe J."/>
            <person name="Jacobson D."/>
            <person name="Doktycz M.J."/>
            <person name="Veneault-Fourrey C."/>
            <person name="Kuo A."/>
            <person name="Mondo S."/>
            <person name="Calhoun S."/>
            <person name="Riley R."/>
            <person name="Ohm R."/>
            <person name="LaButti K."/>
            <person name="Andreopoulos B."/>
            <person name="Pangilinan J."/>
            <person name="Nolan M."/>
            <person name="Tritt A."/>
            <person name="Clum A."/>
            <person name="Lipzen A."/>
            <person name="Daum C."/>
            <person name="Barry K."/>
            <person name="Grigoriev I.V."/>
            <person name="Vilgalys R."/>
        </authorList>
    </citation>
    <scope>NUCLEOTIDE SEQUENCE</scope>
    <source>
        <strain evidence="2">PMI_201</strain>
    </source>
</reference>
<gene>
    <name evidence="2" type="ORF">BGW36DRAFT_388391</name>
</gene>
<dbReference type="GeneID" id="70247508"/>
<dbReference type="RefSeq" id="XP_046067567.1">
    <property type="nucleotide sequence ID" value="XM_046217221.1"/>
</dbReference>
<feature type="coiled-coil region" evidence="1">
    <location>
        <begin position="1591"/>
        <end position="1618"/>
    </location>
</feature>
<evidence type="ECO:0000256" key="1">
    <source>
        <dbReference type="SAM" id="Coils"/>
    </source>
</evidence>